<evidence type="ECO:0000256" key="10">
    <source>
        <dbReference type="ARBA" id="ARBA00023204"/>
    </source>
</evidence>
<dbReference type="InterPro" id="IPR027417">
    <property type="entry name" value="P-loop_NTPase"/>
</dbReference>
<accession>A0A0F4LIK4</accession>
<keyword evidence="4 12" id="KW-0963">Cytoplasm</keyword>
<comment type="similarity">
    <text evidence="2 12 13">Belongs to the RecF family.</text>
</comment>
<dbReference type="CDD" id="cd03242">
    <property type="entry name" value="ABC_RecF"/>
    <property type="match status" value="1"/>
</dbReference>
<keyword evidence="8 12" id="KW-0067">ATP-binding</keyword>
<dbReference type="HAMAP" id="MF_00365">
    <property type="entry name" value="RecF"/>
    <property type="match status" value="1"/>
</dbReference>
<comment type="caution">
    <text evidence="15">The sequence shown here is derived from an EMBL/GenBank/DDBJ whole genome shotgun (WGS) entry which is preliminary data.</text>
</comment>
<evidence type="ECO:0000256" key="13">
    <source>
        <dbReference type="RuleBase" id="RU000578"/>
    </source>
</evidence>
<dbReference type="RefSeq" id="WP_046323976.1">
    <property type="nucleotide sequence ID" value="NZ_JBHTMT010000002.1"/>
</dbReference>
<evidence type="ECO:0000256" key="3">
    <source>
        <dbReference type="ARBA" id="ARBA00020170"/>
    </source>
</evidence>
<dbReference type="GO" id="GO:0003697">
    <property type="term" value="F:single-stranded DNA binding"/>
    <property type="evidence" value="ECO:0007669"/>
    <property type="project" value="UniProtKB-UniRule"/>
</dbReference>
<evidence type="ECO:0000256" key="12">
    <source>
        <dbReference type="HAMAP-Rule" id="MF_00365"/>
    </source>
</evidence>
<dbReference type="HOGENOM" id="CLU_040267_0_1_9"/>
<dbReference type="PATRIC" id="fig|1218507.3.peg.153"/>
<evidence type="ECO:0000256" key="9">
    <source>
        <dbReference type="ARBA" id="ARBA00023125"/>
    </source>
</evidence>
<dbReference type="AlphaFoldDB" id="A0A0F4LIK4"/>
<keyword evidence="9 12" id="KW-0238">DNA-binding</keyword>
<dbReference type="PROSITE" id="PS00617">
    <property type="entry name" value="RECF_1"/>
    <property type="match status" value="1"/>
</dbReference>
<keyword evidence="11 12" id="KW-0742">SOS response</keyword>
<feature type="binding site" evidence="12">
    <location>
        <begin position="30"/>
        <end position="37"/>
    </location>
    <ligand>
        <name>ATP</name>
        <dbReference type="ChEBI" id="CHEBI:30616"/>
    </ligand>
</feature>
<keyword evidence="6 12" id="KW-0547">Nucleotide-binding</keyword>
<comment type="function">
    <text evidence="12 13">The RecF protein is involved in DNA metabolism; it is required for DNA replication and normal SOS inducibility. RecF binds preferentially to single-stranded, linear DNA. It also seems to bind ATP.</text>
</comment>
<evidence type="ECO:0000256" key="7">
    <source>
        <dbReference type="ARBA" id="ARBA00022763"/>
    </source>
</evidence>
<proteinExistence type="inferred from homology"/>
<organism evidence="15 16">
    <name type="scientific">Lactobacillus melliventris</name>
    <dbReference type="NCBI Taxonomy" id="1218507"/>
    <lineage>
        <taxon>Bacteria</taxon>
        <taxon>Bacillati</taxon>
        <taxon>Bacillota</taxon>
        <taxon>Bacilli</taxon>
        <taxon>Lactobacillales</taxon>
        <taxon>Lactobacillaceae</taxon>
        <taxon>Lactobacillus</taxon>
    </lineage>
</organism>
<evidence type="ECO:0000256" key="8">
    <source>
        <dbReference type="ARBA" id="ARBA00022840"/>
    </source>
</evidence>
<reference evidence="15 16" key="1">
    <citation type="submission" date="2015-01" db="EMBL/GenBank/DDBJ databases">
        <title>Comparative genomics of the lactic acid bacteria isolated from the honey bee gut.</title>
        <authorList>
            <person name="Ellegaard K.M."/>
            <person name="Tamarit D."/>
            <person name="Javelind E."/>
            <person name="Olofsson T."/>
            <person name="Andersson S.G."/>
            <person name="Vasquez A."/>
        </authorList>
    </citation>
    <scope>NUCLEOTIDE SEQUENCE [LARGE SCALE GENOMIC DNA]</scope>
    <source>
        <strain evidence="15 16">Hma8</strain>
    </source>
</reference>
<protein>
    <recommendedName>
        <fullName evidence="3 12">DNA replication and repair protein RecF</fullName>
    </recommendedName>
</protein>
<evidence type="ECO:0000313" key="16">
    <source>
        <dbReference type="Proteomes" id="UP000033531"/>
    </source>
</evidence>
<gene>
    <name evidence="12 15" type="primary">recF</name>
    <name evidence="15" type="ORF">JF74_00040</name>
</gene>
<dbReference type="SUPFAM" id="SSF52540">
    <property type="entry name" value="P-loop containing nucleoside triphosphate hydrolases"/>
    <property type="match status" value="1"/>
</dbReference>
<dbReference type="InterPro" id="IPR001238">
    <property type="entry name" value="DNA-binding_RecF"/>
</dbReference>
<dbReference type="InterPro" id="IPR018078">
    <property type="entry name" value="DNA-binding_RecF_CS"/>
</dbReference>
<evidence type="ECO:0000259" key="14">
    <source>
        <dbReference type="Pfam" id="PF02463"/>
    </source>
</evidence>
<feature type="domain" description="RecF/RecN/SMC N-terminal" evidence="14">
    <location>
        <begin position="2"/>
        <end position="347"/>
    </location>
</feature>
<evidence type="ECO:0000256" key="11">
    <source>
        <dbReference type="ARBA" id="ARBA00023236"/>
    </source>
</evidence>
<dbReference type="GO" id="GO:0006260">
    <property type="term" value="P:DNA replication"/>
    <property type="evidence" value="ECO:0007669"/>
    <property type="project" value="UniProtKB-UniRule"/>
</dbReference>
<evidence type="ECO:0000256" key="5">
    <source>
        <dbReference type="ARBA" id="ARBA00022705"/>
    </source>
</evidence>
<name>A0A0F4LIK4_9LACO</name>
<dbReference type="Gene3D" id="1.20.1050.90">
    <property type="entry name" value="RecF/RecN/SMC, N-terminal domain"/>
    <property type="match status" value="1"/>
</dbReference>
<dbReference type="GO" id="GO:0005524">
    <property type="term" value="F:ATP binding"/>
    <property type="evidence" value="ECO:0007669"/>
    <property type="project" value="UniProtKB-UniRule"/>
</dbReference>
<dbReference type="Proteomes" id="UP000033531">
    <property type="component" value="Unassembled WGS sequence"/>
</dbReference>
<evidence type="ECO:0000313" key="15">
    <source>
        <dbReference type="EMBL" id="KJY58692.1"/>
    </source>
</evidence>
<comment type="subcellular location">
    <subcellularLocation>
        <location evidence="1 12 13">Cytoplasm</location>
    </subcellularLocation>
</comment>
<dbReference type="GO" id="GO:0000731">
    <property type="term" value="P:DNA synthesis involved in DNA repair"/>
    <property type="evidence" value="ECO:0007669"/>
    <property type="project" value="TreeGrafter"/>
</dbReference>
<keyword evidence="10 12" id="KW-0234">DNA repair</keyword>
<keyword evidence="7 12" id="KW-0227">DNA damage</keyword>
<dbReference type="STRING" id="1218507.JF74_00040"/>
<dbReference type="EMBL" id="JXLI01000001">
    <property type="protein sequence ID" value="KJY58692.1"/>
    <property type="molecule type" value="Genomic_DNA"/>
</dbReference>
<dbReference type="PROSITE" id="PS00618">
    <property type="entry name" value="RECF_2"/>
    <property type="match status" value="1"/>
</dbReference>
<dbReference type="InterPro" id="IPR003395">
    <property type="entry name" value="RecF/RecN/SMC_N"/>
</dbReference>
<evidence type="ECO:0000256" key="4">
    <source>
        <dbReference type="ARBA" id="ARBA00022490"/>
    </source>
</evidence>
<dbReference type="PANTHER" id="PTHR32182">
    <property type="entry name" value="DNA REPLICATION AND REPAIR PROTEIN RECF"/>
    <property type="match status" value="1"/>
</dbReference>
<dbReference type="OrthoDB" id="9803889at2"/>
<keyword evidence="5 12" id="KW-0235">DNA replication</keyword>
<evidence type="ECO:0000256" key="6">
    <source>
        <dbReference type="ARBA" id="ARBA00022741"/>
    </source>
</evidence>
<dbReference type="GO" id="GO:0006302">
    <property type="term" value="P:double-strand break repair"/>
    <property type="evidence" value="ECO:0007669"/>
    <property type="project" value="TreeGrafter"/>
</dbReference>
<evidence type="ECO:0000256" key="1">
    <source>
        <dbReference type="ARBA" id="ARBA00004496"/>
    </source>
</evidence>
<dbReference type="Pfam" id="PF02463">
    <property type="entry name" value="SMC_N"/>
    <property type="match status" value="1"/>
</dbReference>
<sequence>MYLKHFIAQNYRNLQQFEVDFDPNVNIFIGQNAQGKTNLLEAIYFLALTRSHRTSNDKELIAFGKDYANVSGHIYKSQIDLSLRVLITTKGKKVWVNRVEQAKLSKYVGQLNAILFSPEDLDLIKGAPNLRRRFMDQEFGQISAEYLYFAGKYKQVLQQKNNYLKQLAKGEAHDTMFLEVLSDQLAGVAAEVIVRRFQFLNYLDQYAQDAYAHISTSAEKLEVTYRPSVKEITAKDSVEEVYHKVLDNFQKNQRLEILKGTTLSGPHRDDIEFELDGKNAHLFGSQGQQRTIALSIKLAEIQLVHQLTDEYPLLLLDDVMSELDHNRQSALLNYIHGKTQTFITTTDLEGISWEIIKKPKIYRIKSGQIYLEEGKLHGR</sequence>
<dbReference type="Gene3D" id="3.40.50.300">
    <property type="entry name" value="P-loop containing nucleotide triphosphate hydrolases"/>
    <property type="match status" value="1"/>
</dbReference>
<dbReference type="NCBIfam" id="TIGR00611">
    <property type="entry name" value="recf"/>
    <property type="match status" value="1"/>
</dbReference>
<dbReference type="InterPro" id="IPR042174">
    <property type="entry name" value="RecF_2"/>
</dbReference>
<evidence type="ECO:0000256" key="2">
    <source>
        <dbReference type="ARBA" id="ARBA00008016"/>
    </source>
</evidence>
<dbReference type="GO" id="GO:0005737">
    <property type="term" value="C:cytoplasm"/>
    <property type="evidence" value="ECO:0007669"/>
    <property type="project" value="UniProtKB-SubCell"/>
</dbReference>
<dbReference type="PANTHER" id="PTHR32182:SF0">
    <property type="entry name" value="DNA REPLICATION AND REPAIR PROTEIN RECF"/>
    <property type="match status" value="1"/>
</dbReference>
<dbReference type="GO" id="GO:0009432">
    <property type="term" value="P:SOS response"/>
    <property type="evidence" value="ECO:0007669"/>
    <property type="project" value="UniProtKB-UniRule"/>
</dbReference>